<dbReference type="Proteomes" id="UP000019426">
    <property type="component" value="Chromosome M2/40_rep1"/>
</dbReference>
<evidence type="ECO:0008006" key="4">
    <source>
        <dbReference type="Google" id="ProtNLM"/>
    </source>
</evidence>
<dbReference type="PATRIC" id="fig|1216932.3.peg.2274"/>
<keyword evidence="1" id="KW-0472">Membrane</keyword>
<reference evidence="2 3" key="1">
    <citation type="submission" date="2013-11" db="EMBL/GenBank/DDBJ databases">
        <title>Complete genome sequence of Clostridum sp. M2/40.</title>
        <authorList>
            <person name="Wibberg D."/>
            <person name="Puehler A."/>
            <person name="Schlueter A."/>
        </authorList>
    </citation>
    <scope>NUCLEOTIDE SEQUENCE [LARGE SCALE GENOMIC DNA]</scope>
    <source>
        <strain evidence="3">M2/40</strain>
    </source>
</reference>
<dbReference type="EMBL" id="HG917868">
    <property type="protein sequence ID" value="CDM69433.1"/>
    <property type="molecule type" value="Genomic_DNA"/>
</dbReference>
<keyword evidence="3" id="KW-1185">Reference proteome</keyword>
<evidence type="ECO:0000313" key="2">
    <source>
        <dbReference type="EMBL" id="CDM69433.1"/>
    </source>
</evidence>
<dbReference type="RefSeq" id="WP_044039245.1">
    <property type="nucleotide sequence ID" value="NZ_HG917868.1"/>
</dbReference>
<dbReference type="HOGENOM" id="CLU_120374_0_0_9"/>
<keyword evidence="1" id="KW-1133">Transmembrane helix</keyword>
<proteinExistence type="predicted"/>
<name>W6RYB7_9CLOT</name>
<dbReference type="OrthoDB" id="1937989at2"/>
<feature type="transmembrane region" description="Helical" evidence="1">
    <location>
        <begin position="40"/>
        <end position="61"/>
    </location>
</feature>
<dbReference type="KEGG" id="clt:CM240_2296"/>
<evidence type="ECO:0000313" key="3">
    <source>
        <dbReference type="Proteomes" id="UP000019426"/>
    </source>
</evidence>
<organism evidence="2 3">
    <name type="scientific">Clostridium bornimense</name>
    <dbReference type="NCBI Taxonomy" id="1216932"/>
    <lineage>
        <taxon>Bacteria</taxon>
        <taxon>Bacillati</taxon>
        <taxon>Bacillota</taxon>
        <taxon>Clostridia</taxon>
        <taxon>Eubacteriales</taxon>
        <taxon>Clostridiaceae</taxon>
        <taxon>Clostridium</taxon>
    </lineage>
</organism>
<gene>
    <name evidence="2" type="ORF">CM240_2296</name>
</gene>
<dbReference type="STRING" id="1216932.CM240_2296"/>
<evidence type="ECO:0000256" key="1">
    <source>
        <dbReference type="SAM" id="Phobius"/>
    </source>
</evidence>
<protein>
    <recommendedName>
        <fullName evidence="4">Transmembrane protein</fullName>
    </recommendedName>
</protein>
<dbReference type="AlphaFoldDB" id="W6RYB7"/>
<dbReference type="eggNOG" id="ENOG5033KNB">
    <property type="taxonomic scope" value="Bacteria"/>
</dbReference>
<feature type="transmembrane region" description="Helical" evidence="1">
    <location>
        <begin position="16"/>
        <end position="34"/>
    </location>
</feature>
<accession>W6RYB7</accession>
<sequence length="193" mass="22879">MDINKAIRKQNRSFKIFMLTICFIFFMNPLILYLSQIRNIILIIILGIIEILIVIVASVAINNQRLDYDIKNDYIIIKSGFIKREKAIVFLESVCGIHVYKSNDDIKIIIFTTRKIPLKSCRVLGEVKFKKNKDLYNLVDRMVRKNKEKIYFYTVKTGGYKKYLLLDYLYKNCIYSIVSASAIEEIKRYREEY</sequence>
<keyword evidence="1" id="KW-0812">Transmembrane</keyword>